<reference evidence="9" key="1">
    <citation type="submission" date="2021-01" db="EMBL/GenBank/DDBJ databases">
        <title>Draft genome sequence of Acholeplasmataceae bacterium strain Mahy22.</title>
        <authorList>
            <person name="Watanabe M."/>
            <person name="Kojima H."/>
            <person name="Fukui M."/>
        </authorList>
    </citation>
    <scope>NUCLEOTIDE SEQUENCE</scope>
    <source>
        <strain evidence="9">Mahy22</strain>
    </source>
</reference>
<evidence type="ECO:0000313" key="10">
    <source>
        <dbReference type="Proteomes" id="UP000620133"/>
    </source>
</evidence>
<dbReference type="GO" id="GO:0005886">
    <property type="term" value="C:plasma membrane"/>
    <property type="evidence" value="ECO:0007669"/>
    <property type="project" value="UniProtKB-SubCell"/>
</dbReference>
<keyword evidence="7" id="KW-0375">Hydrogen ion transport</keyword>
<evidence type="ECO:0000256" key="3">
    <source>
        <dbReference type="ARBA" id="ARBA00022448"/>
    </source>
</evidence>
<comment type="function">
    <text evidence="7">Produces ATP from ADP in the presence of a proton gradient across the membrane.</text>
</comment>
<keyword evidence="3 7" id="KW-0813">Transport</keyword>
<accession>A0A7U9XVH2</accession>
<dbReference type="InterPro" id="IPR001469">
    <property type="entry name" value="ATP_synth_F1_dsu/esu"/>
</dbReference>
<protein>
    <recommendedName>
        <fullName evidence="7">ATP synthase epsilon chain</fullName>
    </recommendedName>
    <alternativeName>
        <fullName evidence="7">ATP synthase F1 sector epsilon subunit</fullName>
    </alternativeName>
    <alternativeName>
        <fullName evidence="7">F-ATPase epsilon subunit</fullName>
    </alternativeName>
</protein>
<evidence type="ECO:0000256" key="7">
    <source>
        <dbReference type="HAMAP-Rule" id="MF_00530"/>
    </source>
</evidence>
<gene>
    <name evidence="7" type="primary">atpC</name>
    <name evidence="9" type="ORF">MPAN_003420</name>
</gene>
<dbReference type="HAMAP" id="MF_00530">
    <property type="entry name" value="ATP_synth_epsil_bac"/>
    <property type="match status" value="1"/>
</dbReference>
<keyword evidence="4 7" id="KW-0406">Ion transport</keyword>
<name>A0A7U9XVH2_9MOLU</name>
<dbReference type="GO" id="GO:0045259">
    <property type="term" value="C:proton-transporting ATP synthase complex"/>
    <property type="evidence" value="ECO:0007669"/>
    <property type="project" value="UniProtKB-KW"/>
</dbReference>
<evidence type="ECO:0000256" key="4">
    <source>
        <dbReference type="ARBA" id="ARBA00023065"/>
    </source>
</evidence>
<dbReference type="SUPFAM" id="SSF51344">
    <property type="entry name" value="Epsilon subunit of F1F0-ATP synthase N-terminal domain"/>
    <property type="match status" value="1"/>
</dbReference>
<dbReference type="AlphaFoldDB" id="A0A7U9XVH2"/>
<organism evidence="9 10">
    <name type="scientific">Mariniplasma anaerobium</name>
    <dbReference type="NCBI Taxonomy" id="2735436"/>
    <lineage>
        <taxon>Bacteria</taxon>
        <taxon>Bacillati</taxon>
        <taxon>Mycoplasmatota</taxon>
        <taxon>Mollicutes</taxon>
        <taxon>Acholeplasmatales</taxon>
        <taxon>Acholeplasmataceae</taxon>
        <taxon>Mariniplasma</taxon>
    </lineage>
</organism>
<sequence length="129" mass="14908">MKFEVLTQQGKTYQDEIQYVVIKNQEGELAILEDHIPIILYVLEGYLKFVQDKNISYVVVEQAVIEFKDNLLTVLALEAQIGQTLDKANDAFNKMKKEKLELTKKENVDFSKQERDLKENITKSKAGQL</sequence>
<dbReference type="GO" id="GO:0012505">
    <property type="term" value="C:endomembrane system"/>
    <property type="evidence" value="ECO:0007669"/>
    <property type="project" value="UniProtKB-SubCell"/>
</dbReference>
<keyword evidence="5 7" id="KW-0472">Membrane</keyword>
<comment type="subunit">
    <text evidence="7">F-type ATPases have 2 components, CF(1) - the catalytic core - and CF(0) - the membrane proton channel. CF(1) has five subunits: alpha(3), beta(3), gamma(1), delta(1), epsilon(1). CF(0) has three main subunits: a, b and c.</text>
</comment>
<dbReference type="KEGG" id="manr:MPAN_003420"/>
<keyword evidence="6 7" id="KW-0139">CF(1)</keyword>
<evidence type="ECO:0000313" key="9">
    <source>
        <dbReference type="EMBL" id="BCR35449.1"/>
    </source>
</evidence>
<dbReference type="GO" id="GO:0046933">
    <property type="term" value="F:proton-transporting ATP synthase activity, rotational mechanism"/>
    <property type="evidence" value="ECO:0007669"/>
    <property type="project" value="UniProtKB-UniRule"/>
</dbReference>
<evidence type="ECO:0000256" key="6">
    <source>
        <dbReference type="ARBA" id="ARBA00023196"/>
    </source>
</evidence>
<evidence type="ECO:0000256" key="2">
    <source>
        <dbReference type="ARBA" id="ARBA00005712"/>
    </source>
</evidence>
<dbReference type="Pfam" id="PF02823">
    <property type="entry name" value="ATP-synt_DE_N"/>
    <property type="match status" value="1"/>
</dbReference>
<dbReference type="InterPro" id="IPR020546">
    <property type="entry name" value="ATP_synth_F1_dsu/esu_N"/>
</dbReference>
<proteinExistence type="inferred from homology"/>
<dbReference type="EMBL" id="AP024412">
    <property type="protein sequence ID" value="BCR35449.1"/>
    <property type="molecule type" value="Genomic_DNA"/>
</dbReference>
<keyword evidence="7" id="KW-1003">Cell membrane</keyword>
<evidence type="ECO:0000256" key="5">
    <source>
        <dbReference type="ARBA" id="ARBA00023136"/>
    </source>
</evidence>
<dbReference type="InterPro" id="IPR036771">
    <property type="entry name" value="ATPsynth_dsu/esu_N"/>
</dbReference>
<keyword evidence="10" id="KW-1185">Reference proteome</keyword>
<dbReference type="Gene3D" id="2.60.15.10">
    <property type="entry name" value="F0F1 ATP synthase delta/epsilon subunit, N-terminal"/>
    <property type="match status" value="1"/>
</dbReference>
<dbReference type="Proteomes" id="UP000620133">
    <property type="component" value="Chromosome"/>
</dbReference>
<keyword evidence="7" id="KW-0066">ATP synthesis</keyword>
<evidence type="ECO:0000256" key="1">
    <source>
        <dbReference type="ARBA" id="ARBA00004184"/>
    </source>
</evidence>
<dbReference type="RefSeq" id="WP_176239638.1">
    <property type="nucleotide sequence ID" value="NZ_AP024412.1"/>
</dbReference>
<comment type="similarity">
    <text evidence="2 7">Belongs to the ATPase epsilon chain family.</text>
</comment>
<evidence type="ECO:0000259" key="8">
    <source>
        <dbReference type="Pfam" id="PF02823"/>
    </source>
</evidence>
<comment type="subcellular location">
    <subcellularLocation>
        <location evidence="7">Cell membrane</location>
        <topology evidence="7">Peripheral membrane protein</topology>
    </subcellularLocation>
    <subcellularLocation>
        <location evidence="1">Endomembrane system</location>
        <topology evidence="1">Peripheral membrane protein</topology>
    </subcellularLocation>
</comment>
<dbReference type="GO" id="GO:0005524">
    <property type="term" value="F:ATP binding"/>
    <property type="evidence" value="ECO:0007669"/>
    <property type="project" value="UniProtKB-UniRule"/>
</dbReference>
<feature type="domain" description="ATP synthase F1 complex delta/epsilon subunit N-terminal" evidence="8">
    <location>
        <begin position="1"/>
        <end position="79"/>
    </location>
</feature>